<proteinExistence type="inferred from homology"/>
<evidence type="ECO:0000256" key="1">
    <source>
        <dbReference type="ARBA" id="ARBA00010641"/>
    </source>
</evidence>
<evidence type="ECO:0000313" key="7">
    <source>
        <dbReference type="EMBL" id="MEL5996823.1"/>
    </source>
</evidence>
<evidence type="ECO:0000256" key="2">
    <source>
        <dbReference type="ARBA" id="ARBA00023015"/>
    </source>
</evidence>
<dbReference type="SUPFAM" id="SSF88659">
    <property type="entry name" value="Sigma3 and sigma4 domains of RNA polymerase sigma factors"/>
    <property type="match status" value="1"/>
</dbReference>
<dbReference type="InterPro" id="IPR036388">
    <property type="entry name" value="WH-like_DNA-bd_sf"/>
</dbReference>
<feature type="domain" description="RNA polymerase sigma factor 70 region 4 type 2" evidence="6">
    <location>
        <begin position="131"/>
        <end position="184"/>
    </location>
</feature>
<dbReference type="InterPro" id="IPR014284">
    <property type="entry name" value="RNA_pol_sigma-70_dom"/>
</dbReference>
<evidence type="ECO:0000256" key="3">
    <source>
        <dbReference type="ARBA" id="ARBA00023082"/>
    </source>
</evidence>
<dbReference type="PANTHER" id="PTHR43133">
    <property type="entry name" value="RNA POLYMERASE ECF-TYPE SIGMA FACTO"/>
    <property type="match status" value="1"/>
</dbReference>
<evidence type="ECO:0000259" key="6">
    <source>
        <dbReference type="Pfam" id="PF08281"/>
    </source>
</evidence>
<dbReference type="Gene3D" id="1.10.1740.10">
    <property type="match status" value="1"/>
</dbReference>
<comment type="similarity">
    <text evidence="1">Belongs to the sigma-70 factor family. ECF subfamily.</text>
</comment>
<keyword evidence="8" id="KW-1185">Reference proteome</keyword>
<dbReference type="SUPFAM" id="SSF88946">
    <property type="entry name" value="Sigma2 domain of RNA polymerase sigma factors"/>
    <property type="match status" value="1"/>
</dbReference>
<dbReference type="RefSeq" id="WP_342301478.1">
    <property type="nucleotide sequence ID" value="NZ_JBCEVZ010000100.1"/>
</dbReference>
<dbReference type="NCBIfam" id="NF008888">
    <property type="entry name" value="PRK11922.1"/>
    <property type="match status" value="1"/>
</dbReference>
<evidence type="ECO:0000256" key="4">
    <source>
        <dbReference type="ARBA" id="ARBA00023163"/>
    </source>
</evidence>
<dbReference type="PANTHER" id="PTHR43133:SF51">
    <property type="entry name" value="RNA POLYMERASE SIGMA FACTOR"/>
    <property type="match status" value="1"/>
</dbReference>
<keyword evidence="3" id="KW-0731">Sigma factor</keyword>
<dbReference type="Pfam" id="PF08281">
    <property type="entry name" value="Sigma70_r4_2"/>
    <property type="match status" value="1"/>
</dbReference>
<sequence>MLPSLALMPYTPLSDAEVIGRVLAGEKQLFELLMRRYNQRLFRTGVAVLGQPAAAEEAMQNAWVKAYMQLGSFAGRASFPTWLTRIMLNECLMDRRHQQRFVDLETASDDEPEPVADVPTPLQTVLNDELREALEAAVQALPDKYRSVFVLREVEGLSVAATAAALQLSEANVKVRLLRAREQLRAQLAGFAPQHAFAFLGAHCTRMVRRVLARLGTLPMPLPRN</sequence>
<protein>
    <submittedName>
        <fullName evidence="7">RNA polymerase sigma factor</fullName>
    </submittedName>
</protein>
<dbReference type="Pfam" id="PF04542">
    <property type="entry name" value="Sigma70_r2"/>
    <property type="match status" value="1"/>
</dbReference>
<dbReference type="InterPro" id="IPR013324">
    <property type="entry name" value="RNA_pol_sigma_r3/r4-like"/>
</dbReference>
<comment type="caution">
    <text evidence="7">The sequence shown here is derived from an EMBL/GenBank/DDBJ whole genome shotgun (WGS) entry which is preliminary data.</text>
</comment>
<dbReference type="Proteomes" id="UP001479606">
    <property type="component" value="Unassembled WGS sequence"/>
</dbReference>
<accession>A0ABU9M285</accession>
<keyword evidence="2" id="KW-0805">Transcription regulation</keyword>
<evidence type="ECO:0000313" key="8">
    <source>
        <dbReference type="Proteomes" id="UP001479606"/>
    </source>
</evidence>
<dbReference type="InterPro" id="IPR039425">
    <property type="entry name" value="RNA_pol_sigma-70-like"/>
</dbReference>
<dbReference type="Gene3D" id="1.10.10.10">
    <property type="entry name" value="Winged helix-like DNA-binding domain superfamily/Winged helix DNA-binding domain"/>
    <property type="match status" value="1"/>
</dbReference>
<dbReference type="InterPro" id="IPR007627">
    <property type="entry name" value="RNA_pol_sigma70_r2"/>
</dbReference>
<name>A0ABU9M285_9BACT</name>
<organism evidence="7 8">
    <name type="scientific">Hymenobacter segetis</name>
    <dbReference type="NCBI Taxonomy" id="2025509"/>
    <lineage>
        <taxon>Bacteria</taxon>
        <taxon>Pseudomonadati</taxon>
        <taxon>Bacteroidota</taxon>
        <taxon>Cytophagia</taxon>
        <taxon>Cytophagales</taxon>
        <taxon>Hymenobacteraceae</taxon>
        <taxon>Hymenobacter</taxon>
    </lineage>
</organism>
<dbReference type="NCBIfam" id="TIGR02937">
    <property type="entry name" value="sigma70-ECF"/>
    <property type="match status" value="1"/>
</dbReference>
<reference evidence="7 8" key="1">
    <citation type="journal article" date="2018" name="Arch. Microbiol.">
        <title>Hymenobacter segetis sp. nov., isolated from soil.</title>
        <authorList>
            <person name="Ten L.N."/>
            <person name="Lim S.J."/>
            <person name="Kim B.O."/>
            <person name="Kang I.K."/>
            <person name="Jung H.Y."/>
        </authorList>
    </citation>
    <scope>NUCLEOTIDE SEQUENCE [LARGE SCALE GENOMIC DNA]</scope>
    <source>
        <strain evidence="7 8">S7-3-11</strain>
    </source>
</reference>
<dbReference type="InterPro" id="IPR013249">
    <property type="entry name" value="RNA_pol_sigma70_r4_t2"/>
</dbReference>
<dbReference type="InterPro" id="IPR013325">
    <property type="entry name" value="RNA_pol_sigma_r2"/>
</dbReference>
<feature type="domain" description="RNA polymerase sigma-70 region 2" evidence="5">
    <location>
        <begin position="33"/>
        <end position="100"/>
    </location>
</feature>
<dbReference type="CDD" id="cd06171">
    <property type="entry name" value="Sigma70_r4"/>
    <property type="match status" value="1"/>
</dbReference>
<keyword evidence="4" id="KW-0804">Transcription</keyword>
<evidence type="ECO:0000259" key="5">
    <source>
        <dbReference type="Pfam" id="PF04542"/>
    </source>
</evidence>
<dbReference type="EMBL" id="JBCEVZ010000100">
    <property type="protein sequence ID" value="MEL5996823.1"/>
    <property type="molecule type" value="Genomic_DNA"/>
</dbReference>
<gene>
    <name evidence="7" type="ORF">AAFH49_21615</name>
</gene>